<organism evidence="2 3">
    <name type="scientific">Geospiza fortis</name>
    <name type="common">Medium ground-finch</name>
    <dbReference type="NCBI Taxonomy" id="48883"/>
    <lineage>
        <taxon>Eukaryota</taxon>
        <taxon>Metazoa</taxon>
        <taxon>Chordata</taxon>
        <taxon>Craniata</taxon>
        <taxon>Vertebrata</taxon>
        <taxon>Euteleostomi</taxon>
        <taxon>Archelosauria</taxon>
        <taxon>Archosauria</taxon>
        <taxon>Dinosauria</taxon>
        <taxon>Saurischia</taxon>
        <taxon>Theropoda</taxon>
        <taxon>Coelurosauria</taxon>
        <taxon>Aves</taxon>
        <taxon>Neognathae</taxon>
        <taxon>Neoaves</taxon>
        <taxon>Telluraves</taxon>
        <taxon>Australaves</taxon>
        <taxon>Passeriformes</taxon>
        <taxon>Thraupidae</taxon>
        <taxon>Geospiza</taxon>
    </lineage>
</organism>
<gene>
    <name evidence="3" type="primary">N4BP2L1</name>
</gene>
<dbReference type="KEGG" id="gfr:102044310"/>
<dbReference type="PANTHER" id="PTHR13308">
    <property type="entry name" value="NEDD4-BINDING PROTEIN 2-LIKE 1"/>
    <property type="match status" value="1"/>
</dbReference>
<evidence type="ECO:0000313" key="2">
    <source>
        <dbReference type="Proteomes" id="UP000504602"/>
    </source>
</evidence>
<dbReference type="PANTHER" id="PTHR13308:SF5">
    <property type="entry name" value="NEDD4-BINDING PROTEIN 2-LIKE 1"/>
    <property type="match status" value="1"/>
</dbReference>
<dbReference type="InterPro" id="IPR027417">
    <property type="entry name" value="P-loop_NTPase"/>
</dbReference>
<evidence type="ECO:0000256" key="1">
    <source>
        <dbReference type="SAM" id="MobiDB-lite"/>
    </source>
</evidence>
<dbReference type="AlphaFoldDB" id="A0A6I9HNQ5"/>
<dbReference type="Gene3D" id="3.40.50.300">
    <property type="entry name" value="P-loop containing nucleotide triphosphate hydrolases"/>
    <property type="match status" value="1"/>
</dbReference>
<dbReference type="Pfam" id="PF13671">
    <property type="entry name" value="AAA_33"/>
    <property type="match status" value="1"/>
</dbReference>
<dbReference type="OrthoDB" id="3231855at2759"/>
<evidence type="ECO:0000313" key="3">
    <source>
        <dbReference type="RefSeq" id="XP_005426434.1"/>
    </source>
</evidence>
<dbReference type="InterPro" id="IPR026302">
    <property type="entry name" value="NEDD4-bd_p2"/>
</dbReference>
<dbReference type="GeneID" id="102044310"/>
<name>A0A6I9HNQ5_GEOFO</name>
<dbReference type="SUPFAM" id="SSF52540">
    <property type="entry name" value="P-loop containing nucleoside triphosphate hydrolases"/>
    <property type="match status" value="1"/>
</dbReference>
<reference evidence="3" key="1">
    <citation type="submission" date="2025-08" db="UniProtKB">
        <authorList>
            <consortium name="RefSeq"/>
        </authorList>
    </citation>
    <scope>IDENTIFICATION</scope>
</reference>
<feature type="region of interest" description="Disordered" evidence="1">
    <location>
        <begin position="181"/>
        <end position="226"/>
    </location>
</feature>
<accession>A0A6I9HNQ5</accession>
<proteinExistence type="predicted"/>
<dbReference type="RefSeq" id="XP_005426434.1">
    <property type="nucleotide sequence ID" value="XM_005426377.2"/>
</dbReference>
<dbReference type="CTD" id="90634"/>
<sequence length="226" mass="26372">MKVFLVPSGIIRERRNWSFVSFVGDIEGISENRCQLQQQFGCFGKLKVKTSKINRRQLKRDNPSAVVLSTDDFFIEDGVYVFEPDFLEEAHKWNQKRARKAMKNGKSPVIIDNTNIHAWEMKPYVMMAQENRYEVTFQEPDTPWKFNVHELTRRNIHRVPREKIQRMKEQYEHNVTFHSVLQSEKPSRDEGSYSGASAAYGTGPHPTHLLAFPRGRRGTARTNMTL</sequence>
<protein>
    <submittedName>
        <fullName evidence="3">NEDD4-binding protein 2-like 1</fullName>
    </submittedName>
</protein>
<dbReference type="Proteomes" id="UP000504602">
    <property type="component" value="Unplaced"/>
</dbReference>
<dbReference type="InParanoid" id="A0A6I9HNQ5"/>
<keyword evidence="2" id="KW-1185">Reference proteome</keyword>